<evidence type="ECO:0000256" key="2">
    <source>
        <dbReference type="ARBA" id="ARBA00023125"/>
    </source>
</evidence>
<evidence type="ECO:0000313" key="6">
    <source>
        <dbReference type="EMBL" id="MBF4553184.1"/>
    </source>
</evidence>
<dbReference type="PANTHER" id="PTHR30055">
    <property type="entry name" value="HTH-TYPE TRANSCRIPTIONAL REGULATOR RUTR"/>
    <property type="match status" value="1"/>
</dbReference>
<evidence type="ECO:0000256" key="4">
    <source>
        <dbReference type="PROSITE-ProRule" id="PRU00335"/>
    </source>
</evidence>
<feature type="DNA-binding region" description="H-T-H motif" evidence="4">
    <location>
        <begin position="42"/>
        <end position="61"/>
    </location>
</feature>
<evidence type="ECO:0000256" key="1">
    <source>
        <dbReference type="ARBA" id="ARBA00023015"/>
    </source>
</evidence>
<comment type="caution">
    <text evidence="6">The sequence shown here is derived from an EMBL/GenBank/DDBJ whole genome shotgun (WGS) entry which is preliminary data.</text>
</comment>
<dbReference type="Pfam" id="PF00440">
    <property type="entry name" value="TetR_N"/>
    <property type="match status" value="1"/>
</dbReference>
<protein>
    <submittedName>
        <fullName evidence="6">TetR family transcriptional regulator</fullName>
    </submittedName>
</protein>
<name>A0ABR9ZIZ6_9CORY</name>
<gene>
    <name evidence="6" type="ORF">IRY30_03675</name>
</gene>
<dbReference type="RefSeq" id="WP_194556015.1">
    <property type="nucleotide sequence ID" value="NZ_JADKMY010000001.1"/>
</dbReference>
<dbReference type="InterPro" id="IPR050109">
    <property type="entry name" value="HTH-type_TetR-like_transc_reg"/>
</dbReference>
<proteinExistence type="predicted"/>
<organism evidence="6 7">
    <name type="scientific">Corynebacterium suicordis DSM 45110</name>
    <dbReference type="NCBI Taxonomy" id="1121369"/>
    <lineage>
        <taxon>Bacteria</taxon>
        <taxon>Bacillati</taxon>
        <taxon>Actinomycetota</taxon>
        <taxon>Actinomycetes</taxon>
        <taxon>Mycobacteriales</taxon>
        <taxon>Corynebacteriaceae</taxon>
        <taxon>Corynebacterium</taxon>
    </lineage>
</organism>
<dbReference type="PANTHER" id="PTHR30055:SF234">
    <property type="entry name" value="HTH-TYPE TRANSCRIPTIONAL REGULATOR BETI"/>
    <property type="match status" value="1"/>
</dbReference>
<sequence>MNPSYPDRKTMGLRELKRLETHLRIEDKATELFLKRDYDDVTLEEICEAAMVSRRTFFNYFQSKEHVAVGSAPINFSSFNFQQIENLRVPEGSSLIHELSSIVAKVRVEHAASMEAGSIHPELSAELRKRRTELLRRTPSLGMSKLSTFEKTRNQLAIAVTKNMETYPEHRMLPHRSLAQEARLVVTSTTITLWAASILPMQPDAAYLTEQSVDTTASDFAQIFSAMTVSSLFPPAE</sequence>
<keyword evidence="1" id="KW-0805">Transcription regulation</keyword>
<keyword evidence="7" id="KW-1185">Reference proteome</keyword>
<dbReference type="PROSITE" id="PS50977">
    <property type="entry name" value="HTH_TETR_2"/>
    <property type="match status" value="1"/>
</dbReference>
<dbReference type="EMBL" id="JADKMY010000001">
    <property type="protein sequence ID" value="MBF4553184.1"/>
    <property type="molecule type" value="Genomic_DNA"/>
</dbReference>
<keyword evidence="2 4" id="KW-0238">DNA-binding</keyword>
<dbReference type="Proteomes" id="UP000635902">
    <property type="component" value="Unassembled WGS sequence"/>
</dbReference>
<evidence type="ECO:0000259" key="5">
    <source>
        <dbReference type="PROSITE" id="PS50977"/>
    </source>
</evidence>
<evidence type="ECO:0000256" key="3">
    <source>
        <dbReference type="ARBA" id="ARBA00023163"/>
    </source>
</evidence>
<evidence type="ECO:0000313" key="7">
    <source>
        <dbReference type="Proteomes" id="UP000635902"/>
    </source>
</evidence>
<accession>A0ABR9ZIZ6</accession>
<dbReference type="SUPFAM" id="SSF46689">
    <property type="entry name" value="Homeodomain-like"/>
    <property type="match status" value="1"/>
</dbReference>
<dbReference type="InterPro" id="IPR001647">
    <property type="entry name" value="HTH_TetR"/>
</dbReference>
<reference evidence="6 7" key="1">
    <citation type="submission" date="2020-10" db="EMBL/GenBank/DDBJ databases">
        <title>Novel species in genus Corynebacterium.</title>
        <authorList>
            <person name="Zhang G."/>
        </authorList>
    </citation>
    <scope>NUCLEOTIDE SEQUENCE [LARGE SCALE GENOMIC DNA]</scope>
    <source>
        <strain evidence="6 7">DSM 45110</strain>
    </source>
</reference>
<keyword evidence="3" id="KW-0804">Transcription</keyword>
<feature type="domain" description="HTH tetR-type" evidence="5">
    <location>
        <begin position="19"/>
        <end position="79"/>
    </location>
</feature>
<dbReference type="InterPro" id="IPR009057">
    <property type="entry name" value="Homeodomain-like_sf"/>
</dbReference>
<dbReference type="Gene3D" id="1.10.357.10">
    <property type="entry name" value="Tetracycline Repressor, domain 2"/>
    <property type="match status" value="1"/>
</dbReference>